<dbReference type="InterPro" id="IPR011043">
    <property type="entry name" value="Gal_Oxase/kelch_b-propeller"/>
</dbReference>
<dbReference type="OrthoDB" id="1079629at2759"/>
<evidence type="ECO:0000313" key="3">
    <source>
        <dbReference type="Proteomes" id="UP000467841"/>
    </source>
</evidence>
<sequence length="401" mass="46628">MRNHKKKKTMKISDLPDDLESEILARVPAKSLWKSQTTCKRWYALFRDESFVRKNQKLGKSVRESILLCNYGVYSIGEDLHGLYNTGVGRSIEFSGKLSSLKKDPKEDLKISQIFDCDGLILWSTEGNTRLVIWNPCTGQTSQIKPRTRYRSEDIYALGYANNSKSCHSYKILRCYYYLNEQSVKVAEFEMYDLSSGSWRVLYNFTHDYAIFCDGMSLKGNTYWVAGCKETGLFLMKFDFTTEKFVRLSLPFQSFNPEDTVSLSVVKDEKLSVLHQNILEFSNVMRIWVTNKVDEADKDLSWRSDFELVVDYDKFELEGVVNVSSFLLDEENKVAVCCDIDLDDEYRNGSSRIYIVGEDMYKQVYSVKCSRSSWPLLLTYVPSLIRIQKNKPTRKKKRRLV</sequence>
<dbReference type="PROSITE" id="PS50181">
    <property type="entry name" value="FBOX"/>
    <property type="match status" value="1"/>
</dbReference>
<dbReference type="Pfam" id="PF00646">
    <property type="entry name" value="F-box"/>
    <property type="match status" value="1"/>
</dbReference>
<name>A0A6D2IGJ3_9BRAS</name>
<feature type="domain" description="F-box" evidence="1">
    <location>
        <begin position="9"/>
        <end position="55"/>
    </location>
</feature>
<accession>A0A6D2IGJ3</accession>
<dbReference type="Gene3D" id="1.20.1280.50">
    <property type="match status" value="1"/>
</dbReference>
<organism evidence="2 3">
    <name type="scientific">Microthlaspi erraticum</name>
    <dbReference type="NCBI Taxonomy" id="1685480"/>
    <lineage>
        <taxon>Eukaryota</taxon>
        <taxon>Viridiplantae</taxon>
        <taxon>Streptophyta</taxon>
        <taxon>Embryophyta</taxon>
        <taxon>Tracheophyta</taxon>
        <taxon>Spermatophyta</taxon>
        <taxon>Magnoliopsida</taxon>
        <taxon>eudicotyledons</taxon>
        <taxon>Gunneridae</taxon>
        <taxon>Pentapetalae</taxon>
        <taxon>rosids</taxon>
        <taxon>malvids</taxon>
        <taxon>Brassicales</taxon>
        <taxon>Brassicaceae</taxon>
        <taxon>Coluteocarpeae</taxon>
        <taxon>Microthlaspi</taxon>
    </lineage>
</organism>
<dbReference type="InterPro" id="IPR001810">
    <property type="entry name" value="F-box_dom"/>
</dbReference>
<dbReference type="SMART" id="SM00256">
    <property type="entry name" value="FBOX"/>
    <property type="match status" value="1"/>
</dbReference>
<dbReference type="EMBL" id="CACVBM020001063">
    <property type="protein sequence ID" value="CAA7028028.1"/>
    <property type="molecule type" value="Genomic_DNA"/>
</dbReference>
<evidence type="ECO:0000313" key="2">
    <source>
        <dbReference type="EMBL" id="CAA7028028.1"/>
    </source>
</evidence>
<dbReference type="InterPro" id="IPR036047">
    <property type="entry name" value="F-box-like_dom_sf"/>
</dbReference>
<dbReference type="PANTHER" id="PTHR31672:SF13">
    <property type="entry name" value="F-BOX PROTEIN CPR30-LIKE"/>
    <property type="match status" value="1"/>
</dbReference>
<comment type="caution">
    <text evidence="2">The sequence shown here is derived from an EMBL/GenBank/DDBJ whole genome shotgun (WGS) entry which is preliminary data.</text>
</comment>
<reference evidence="2" key="1">
    <citation type="submission" date="2020-01" db="EMBL/GenBank/DDBJ databases">
        <authorList>
            <person name="Mishra B."/>
        </authorList>
    </citation>
    <scope>NUCLEOTIDE SEQUENCE [LARGE SCALE GENOMIC DNA]</scope>
</reference>
<keyword evidence="3" id="KW-1185">Reference proteome</keyword>
<proteinExistence type="predicted"/>
<dbReference type="PANTHER" id="PTHR31672">
    <property type="entry name" value="BNACNNG10540D PROTEIN"/>
    <property type="match status" value="1"/>
</dbReference>
<dbReference type="InterPro" id="IPR017451">
    <property type="entry name" value="F-box-assoc_interact_dom"/>
</dbReference>
<dbReference type="SUPFAM" id="SSF81383">
    <property type="entry name" value="F-box domain"/>
    <property type="match status" value="1"/>
</dbReference>
<dbReference type="NCBIfam" id="TIGR01640">
    <property type="entry name" value="F_box_assoc_1"/>
    <property type="match status" value="1"/>
</dbReference>
<dbReference type="Proteomes" id="UP000467841">
    <property type="component" value="Unassembled WGS sequence"/>
</dbReference>
<evidence type="ECO:0000259" key="1">
    <source>
        <dbReference type="PROSITE" id="PS50181"/>
    </source>
</evidence>
<dbReference type="InterPro" id="IPR050796">
    <property type="entry name" value="SCF_F-box_component"/>
</dbReference>
<dbReference type="AlphaFoldDB" id="A0A6D2IGJ3"/>
<dbReference type="InterPro" id="IPR006527">
    <property type="entry name" value="F-box-assoc_dom_typ1"/>
</dbReference>
<dbReference type="CDD" id="cd22157">
    <property type="entry name" value="F-box_AtFBW1-like"/>
    <property type="match status" value="1"/>
</dbReference>
<dbReference type="SUPFAM" id="SSF50965">
    <property type="entry name" value="Galactose oxidase, central domain"/>
    <property type="match status" value="1"/>
</dbReference>
<dbReference type="Pfam" id="PF07734">
    <property type="entry name" value="FBA_1"/>
    <property type="match status" value="1"/>
</dbReference>
<gene>
    <name evidence="2" type="ORF">MERR_LOCUS15263</name>
</gene>
<protein>
    <recommendedName>
        <fullName evidence="1">F-box domain-containing protein</fullName>
    </recommendedName>
</protein>